<accession>A0A2B9PVY3</accession>
<gene>
    <name evidence="3" type="ORF">CN984_17705</name>
</gene>
<evidence type="ECO:0000256" key="2">
    <source>
        <dbReference type="SAM" id="Phobius"/>
    </source>
</evidence>
<sequence>MKKNQALVKIFFKHLFNSLTMAPTSIIIEMLNDLKESETSIDTKIQKVNASLKETSQIIKELETELTERTQKLDLLQIEYERYSKLATIEQEKASALLSQVDHSVNKGKRSERWIGFWIGIASGLIIFVLGLILTPILTPWITNLLGISSK</sequence>
<dbReference type="SUPFAM" id="SSF57997">
    <property type="entry name" value="Tropomyosin"/>
    <property type="match status" value="1"/>
</dbReference>
<dbReference type="RefSeq" id="WP_098765291.1">
    <property type="nucleotide sequence ID" value="NZ_NUIL01000024.1"/>
</dbReference>
<name>A0A2B9PVY3_BACCE</name>
<keyword evidence="2" id="KW-1133">Transmembrane helix</keyword>
<reference evidence="3 4" key="1">
    <citation type="submission" date="2017-09" db="EMBL/GenBank/DDBJ databases">
        <title>Large-scale bioinformatics analysis of Bacillus genomes uncovers conserved roles of natural products in bacterial physiology.</title>
        <authorList>
            <consortium name="Agbiome Team Llc"/>
            <person name="Bleich R.M."/>
            <person name="Grubbs K.J."/>
            <person name="Santa Maria K.C."/>
            <person name="Allen S.E."/>
            <person name="Farag S."/>
            <person name="Shank E.A."/>
            <person name="Bowers A."/>
        </authorList>
    </citation>
    <scope>NUCLEOTIDE SEQUENCE [LARGE SCALE GENOMIC DNA]</scope>
    <source>
        <strain evidence="3 4">AFS050027</strain>
    </source>
</reference>
<comment type="caution">
    <text evidence="3">The sequence shown here is derived from an EMBL/GenBank/DDBJ whole genome shotgun (WGS) entry which is preliminary data.</text>
</comment>
<evidence type="ECO:0000313" key="3">
    <source>
        <dbReference type="EMBL" id="PGO26405.1"/>
    </source>
</evidence>
<organism evidence="3 4">
    <name type="scientific">Bacillus cereus</name>
    <dbReference type="NCBI Taxonomy" id="1396"/>
    <lineage>
        <taxon>Bacteria</taxon>
        <taxon>Bacillati</taxon>
        <taxon>Bacillota</taxon>
        <taxon>Bacilli</taxon>
        <taxon>Bacillales</taxon>
        <taxon>Bacillaceae</taxon>
        <taxon>Bacillus</taxon>
        <taxon>Bacillus cereus group</taxon>
    </lineage>
</organism>
<evidence type="ECO:0000256" key="1">
    <source>
        <dbReference type="SAM" id="Coils"/>
    </source>
</evidence>
<dbReference type="Proteomes" id="UP000223777">
    <property type="component" value="Unassembled WGS sequence"/>
</dbReference>
<dbReference type="EMBL" id="NUIL01000024">
    <property type="protein sequence ID" value="PGO26405.1"/>
    <property type="molecule type" value="Genomic_DNA"/>
</dbReference>
<protein>
    <submittedName>
        <fullName evidence="3">Uncharacterized protein</fullName>
    </submittedName>
</protein>
<evidence type="ECO:0000313" key="4">
    <source>
        <dbReference type="Proteomes" id="UP000223777"/>
    </source>
</evidence>
<keyword evidence="2" id="KW-0812">Transmembrane</keyword>
<proteinExistence type="predicted"/>
<keyword evidence="1" id="KW-0175">Coiled coil</keyword>
<feature type="coiled-coil region" evidence="1">
    <location>
        <begin position="45"/>
        <end position="79"/>
    </location>
</feature>
<feature type="transmembrane region" description="Helical" evidence="2">
    <location>
        <begin position="117"/>
        <end position="142"/>
    </location>
</feature>
<dbReference type="AlphaFoldDB" id="A0A2B9PVY3"/>
<keyword evidence="2" id="KW-0472">Membrane</keyword>